<comment type="caution">
    <text evidence="2">The sequence shown here is derived from an EMBL/GenBank/DDBJ whole genome shotgun (WGS) entry which is preliminary data.</text>
</comment>
<protein>
    <recommendedName>
        <fullName evidence="4">CCHC-type domain-containing protein</fullName>
    </recommendedName>
</protein>
<reference evidence="2" key="1">
    <citation type="submission" date="2022-07" db="EMBL/GenBank/DDBJ databases">
        <authorList>
            <person name="Macas J."/>
            <person name="Novak P."/>
            <person name="Neumann P."/>
        </authorList>
    </citation>
    <scope>NUCLEOTIDE SEQUENCE</scope>
</reference>
<evidence type="ECO:0000313" key="2">
    <source>
        <dbReference type="EMBL" id="CAH9117315.1"/>
    </source>
</evidence>
<name>A0A9P0ZW83_CUSEU</name>
<dbReference type="OrthoDB" id="8064718at2759"/>
<proteinExistence type="predicted"/>
<dbReference type="Proteomes" id="UP001152484">
    <property type="component" value="Unassembled WGS sequence"/>
</dbReference>
<accession>A0A9P0ZW83</accession>
<organism evidence="2 3">
    <name type="scientific">Cuscuta europaea</name>
    <name type="common">European dodder</name>
    <dbReference type="NCBI Taxonomy" id="41803"/>
    <lineage>
        <taxon>Eukaryota</taxon>
        <taxon>Viridiplantae</taxon>
        <taxon>Streptophyta</taxon>
        <taxon>Embryophyta</taxon>
        <taxon>Tracheophyta</taxon>
        <taxon>Spermatophyta</taxon>
        <taxon>Magnoliopsida</taxon>
        <taxon>eudicotyledons</taxon>
        <taxon>Gunneridae</taxon>
        <taxon>Pentapetalae</taxon>
        <taxon>asterids</taxon>
        <taxon>lamiids</taxon>
        <taxon>Solanales</taxon>
        <taxon>Convolvulaceae</taxon>
        <taxon>Cuscuteae</taxon>
        <taxon>Cuscuta</taxon>
        <taxon>Cuscuta subgen. Cuscuta</taxon>
    </lineage>
</organism>
<evidence type="ECO:0008006" key="4">
    <source>
        <dbReference type="Google" id="ProtNLM"/>
    </source>
</evidence>
<dbReference type="EMBL" id="CAMAPE010000073">
    <property type="protein sequence ID" value="CAH9117315.1"/>
    <property type="molecule type" value="Genomic_DNA"/>
</dbReference>
<evidence type="ECO:0000256" key="1">
    <source>
        <dbReference type="SAM" id="MobiDB-lite"/>
    </source>
</evidence>
<feature type="compositionally biased region" description="Basic and acidic residues" evidence="1">
    <location>
        <begin position="42"/>
        <end position="71"/>
    </location>
</feature>
<dbReference type="AlphaFoldDB" id="A0A9P0ZW83"/>
<keyword evidence="3" id="KW-1185">Reference proteome</keyword>
<gene>
    <name evidence="2" type="ORF">CEURO_LOCUS21496</name>
</gene>
<sequence length="119" mass="14139">MTRRFVNGLNYRAQKFVTVAEPRNLNEAYWMAGKYYLVHQKEREAQKRDRKNAEVEQQQKKARTDRPEQRQDNQCGRTFQGQDNQVNGYNCNPMGHRAYECRKPRSQGQTRGTTKPGWE</sequence>
<evidence type="ECO:0000313" key="3">
    <source>
        <dbReference type="Proteomes" id="UP001152484"/>
    </source>
</evidence>
<feature type="region of interest" description="Disordered" evidence="1">
    <location>
        <begin position="42"/>
        <end position="119"/>
    </location>
</feature>
<feature type="compositionally biased region" description="Polar residues" evidence="1">
    <location>
        <begin position="72"/>
        <end position="90"/>
    </location>
</feature>